<comment type="caution">
    <text evidence="1">The sequence shown here is derived from an EMBL/GenBank/DDBJ whole genome shotgun (WGS) entry which is preliminary data.</text>
</comment>
<dbReference type="AlphaFoldDB" id="A0A0J1B5I4"/>
<evidence type="ECO:0000313" key="1">
    <source>
        <dbReference type="EMBL" id="KLU01987.1"/>
    </source>
</evidence>
<name>A0A0J1B5I4_RHOIS</name>
<gene>
    <name evidence="1" type="ORF">RISK_006171</name>
</gene>
<reference evidence="1" key="1">
    <citation type="submission" date="2015-05" db="EMBL/GenBank/DDBJ databases">
        <title>Permanent draft genome of Rhodopirellula islandicus K833.</title>
        <authorList>
            <person name="Kizina J."/>
            <person name="Richter M."/>
            <person name="Glockner F.O."/>
            <person name="Harder J."/>
        </authorList>
    </citation>
    <scope>NUCLEOTIDE SEQUENCE [LARGE SCALE GENOMIC DNA]</scope>
    <source>
        <strain evidence="1">K833</strain>
    </source>
</reference>
<accession>A0A0J1B5I4</accession>
<dbReference type="Proteomes" id="UP000036367">
    <property type="component" value="Unassembled WGS sequence"/>
</dbReference>
<proteinExistence type="predicted"/>
<dbReference type="PATRIC" id="fig|595434.4.peg.5861"/>
<dbReference type="STRING" id="595434.RISK_006171"/>
<evidence type="ECO:0000313" key="2">
    <source>
        <dbReference type="Proteomes" id="UP000036367"/>
    </source>
</evidence>
<organism evidence="1 2">
    <name type="scientific">Rhodopirellula islandica</name>
    <dbReference type="NCBI Taxonomy" id="595434"/>
    <lineage>
        <taxon>Bacteria</taxon>
        <taxon>Pseudomonadati</taxon>
        <taxon>Planctomycetota</taxon>
        <taxon>Planctomycetia</taxon>
        <taxon>Pirellulales</taxon>
        <taxon>Pirellulaceae</taxon>
        <taxon>Rhodopirellula</taxon>
    </lineage>
</organism>
<sequence>MVFTTGLRCTFLGWSRGLALVQSLVVQTSLARFRAVFKY</sequence>
<dbReference type="EMBL" id="LECT01000048">
    <property type="protein sequence ID" value="KLU01987.1"/>
    <property type="molecule type" value="Genomic_DNA"/>
</dbReference>
<keyword evidence="2" id="KW-1185">Reference proteome</keyword>
<protein>
    <submittedName>
        <fullName evidence="1">Uncharacterized protein</fullName>
    </submittedName>
</protein>